<sequence>MGLNFVRRAVLLGAALGGLVLAPTAAYAEPPTPDGDAGVFVVGGTRAAAGEFPFMVYLGGCGGSLIAPRVVLTAAHCVGRTGATTAYTARAGSVDRNSFPYTARSTYVYSGYDVSDDGDFALIKLAADLPVGQIAYNTNAANNSGTFTIMGWGATREGGASSRYLLKAQVPFVSDSVCGTNYRRAGYAFSDSEMLCAGPISGGTDTCQGDSGGPMIKSVNGTWTQVGIVSWGRGCARANYPGVYTEVSTFASAISAALARLP</sequence>
<keyword evidence="14" id="KW-0732">Signal</keyword>
<dbReference type="GO" id="GO:0006508">
    <property type="term" value="P:proteolysis"/>
    <property type="evidence" value="ECO:0007669"/>
    <property type="project" value="UniProtKB-KW"/>
</dbReference>
<dbReference type="PROSITE" id="PS00134">
    <property type="entry name" value="TRYPSIN_HIS"/>
    <property type="match status" value="1"/>
</dbReference>
<evidence type="ECO:0000256" key="1">
    <source>
        <dbReference type="ARBA" id="ARBA00004240"/>
    </source>
</evidence>
<protein>
    <submittedName>
        <fullName evidence="16">Trypsin</fullName>
    </submittedName>
</protein>
<evidence type="ECO:0000259" key="15">
    <source>
        <dbReference type="PROSITE" id="PS50240"/>
    </source>
</evidence>
<evidence type="ECO:0000256" key="5">
    <source>
        <dbReference type="ARBA" id="ARBA00022670"/>
    </source>
</evidence>
<dbReference type="GO" id="GO:0007599">
    <property type="term" value="P:hemostasis"/>
    <property type="evidence" value="ECO:0007669"/>
    <property type="project" value="UniProtKB-KW"/>
</dbReference>
<accession>A0A8J4DXI9</accession>
<organism evidence="16 17">
    <name type="scientific">Virgisporangium aurantiacum</name>
    <dbReference type="NCBI Taxonomy" id="175570"/>
    <lineage>
        <taxon>Bacteria</taxon>
        <taxon>Bacillati</taxon>
        <taxon>Actinomycetota</taxon>
        <taxon>Actinomycetes</taxon>
        <taxon>Micromonosporales</taxon>
        <taxon>Micromonosporaceae</taxon>
        <taxon>Virgisporangium</taxon>
    </lineage>
</organism>
<dbReference type="RefSeq" id="WP_203988478.1">
    <property type="nucleotide sequence ID" value="NZ_BOPG01000009.1"/>
</dbReference>
<evidence type="ECO:0000256" key="4">
    <source>
        <dbReference type="ARBA" id="ARBA00022525"/>
    </source>
</evidence>
<keyword evidence="9 13" id="KW-0720">Serine protease</keyword>
<keyword evidence="12" id="KW-0325">Glycoprotein</keyword>
<dbReference type="Proteomes" id="UP000612585">
    <property type="component" value="Unassembled WGS sequence"/>
</dbReference>
<dbReference type="SUPFAM" id="SSF50494">
    <property type="entry name" value="Trypsin-like serine proteases"/>
    <property type="match status" value="1"/>
</dbReference>
<feature type="chain" id="PRO_5035264146" evidence="14">
    <location>
        <begin position="29"/>
        <end position="262"/>
    </location>
</feature>
<dbReference type="PANTHER" id="PTHR24252:SF7">
    <property type="entry name" value="HYALIN"/>
    <property type="match status" value="1"/>
</dbReference>
<evidence type="ECO:0000256" key="14">
    <source>
        <dbReference type="SAM" id="SignalP"/>
    </source>
</evidence>
<keyword evidence="11" id="KW-1015">Disulfide bond</keyword>
<evidence type="ECO:0000256" key="3">
    <source>
        <dbReference type="ARBA" id="ARBA00004613"/>
    </source>
</evidence>
<dbReference type="Gene3D" id="2.40.10.10">
    <property type="entry name" value="Trypsin-like serine proteases"/>
    <property type="match status" value="2"/>
</dbReference>
<dbReference type="InterPro" id="IPR001314">
    <property type="entry name" value="Peptidase_S1A"/>
</dbReference>
<evidence type="ECO:0000256" key="12">
    <source>
        <dbReference type="ARBA" id="ARBA00023180"/>
    </source>
</evidence>
<evidence type="ECO:0000256" key="10">
    <source>
        <dbReference type="ARBA" id="ARBA00023034"/>
    </source>
</evidence>
<dbReference type="FunFam" id="2.40.10.10:FF:000011">
    <property type="entry name" value="Coagulation factor X"/>
    <property type="match status" value="1"/>
</dbReference>
<dbReference type="AlphaFoldDB" id="A0A8J4DXI9"/>
<name>A0A8J4DXI9_9ACTN</name>
<dbReference type="SMART" id="SM00020">
    <property type="entry name" value="Tryp_SPc"/>
    <property type="match status" value="1"/>
</dbReference>
<keyword evidence="6" id="KW-0356">Hemostasis</keyword>
<evidence type="ECO:0000256" key="6">
    <source>
        <dbReference type="ARBA" id="ARBA00022696"/>
    </source>
</evidence>
<feature type="signal peptide" evidence="14">
    <location>
        <begin position="1"/>
        <end position="28"/>
    </location>
</feature>
<dbReference type="InterPro" id="IPR033116">
    <property type="entry name" value="TRYPSIN_SER"/>
</dbReference>
<dbReference type="PANTHER" id="PTHR24252">
    <property type="entry name" value="ACROSIN-RELATED"/>
    <property type="match status" value="1"/>
</dbReference>
<comment type="caution">
    <text evidence="16">The sequence shown here is derived from an EMBL/GenBank/DDBJ whole genome shotgun (WGS) entry which is preliminary data.</text>
</comment>
<dbReference type="Pfam" id="PF00089">
    <property type="entry name" value="Trypsin"/>
    <property type="match status" value="1"/>
</dbReference>
<evidence type="ECO:0000256" key="8">
    <source>
        <dbReference type="ARBA" id="ARBA00022824"/>
    </source>
</evidence>
<evidence type="ECO:0000256" key="11">
    <source>
        <dbReference type="ARBA" id="ARBA00023157"/>
    </source>
</evidence>
<evidence type="ECO:0000256" key="9">
    <source>
        <dbReference type="ARBA" id="ARBA00022825"/>
    </source>
</evidence>
<evidence type="ECO:0000313" key="17">
    <source>
        <dbReference type="Proteomes" id="UP000612585"/>
    </source>
</evidence>
<dbReference type="GO" id="GO:0004252">
    <property type="term" value="F:serine-type endopeptidase activity"/>
    <property type="evidence" value="ECO:0007669"/>
    <property type="project" value="InterPro"/>
</dbReference>
<dbReference type="PRINTS" id="PR00722">
    <property type="entry name" value="CHYMOTRYPSIN"/>
</dbReference>
<evidence type="ECO:0000256" key="2">
    <source>
        <dbReference type="ARBA" id="ARBA00004555"/>
    </source>
</evidence>
<reference evidence="16" key="1">
    <citation type="submission" date="2021-01" db="EMBL/GenBank/DDBJ databases">
        <title>Whole genome shotgun sequence of Virgisporangium aurantiacum NBRC 16421.</title>
        <authorList>
            <person name="Komaki H."/>
            <person name="Tamura T."/>
        </authorList>
    </citation>
    <scope>NUCLEOTIDE SEQUENCE</scope>
    <source>
        <strain evidence="16">NBRC 16421</strain>
    </source>
</reference>
<gene>
    <name evidence="16" type="ORF">Vau01_014800</name>
</gene>
<keyword evidence="10" id="KW-0333">Golgi apparatus</keyword>
<feature type="domain" description="Peptidase S1" evidence="15">
    <location>
        <begin position="41"/>
        <end position="259"/>
    </location>
</feature>
<dbReference type="CDD" id="cd00190">
    <property type="entry name" value="Tryp_SPc"/>
    <property type="match status" value="1"/>
</dbReference>
<evidence type="ECO:0000256" key="13">
    <source>
        <dbReference type="RuleBase" id="RU363034"/>
    </source>
</evidence>
<dbReference type="InterPro" id="IPR009003">
    <property type="entry name" value="Peptidase_S1_PA"/>
</dbReference>
<keyword evidence="4" id="KW-0964">Secreted</keyword>
<keyword evidence="8" id="KW-0256">Endoplasmic reticulum</keyword>
<comment type="subcellular location">
    <subcellularLocation>
        <location evidence="1">Endoplasmic reticulum</location>
    </subcellularLocation>
    <subcellularLocation>
        <location evidence="2">Golgi apparatus</location>
    </subcellularLocation>
    <subcellularLocation>
        <location evidence="3">Secreted</location>
    </subcellularLocation>
</comment>
<dbReference type="PROSITE" id="PS00135">
    <property type="entry name" value="TRYPSIN_SER"/>
    <property type="match status" value="1"/>
</dbReference>
<keyword evidence="5 13" id="KW-0645">Protease</keyword>
<dbReference type="EMBL" id="BOPG01000009">
    <property type="protein sequence ID" value="GIJ53964.1"/>
    <property type="molecule type" value="Genomic_DNA"/>
</dbReference>
<dbReference type="GO" id="GO:0005576">
    <property type="term" value="C:extracellular region"/>
    <property type="evidence" value="ECO:0007669"/>
    <property type="project" value="UniProtKB-SubCell"/>
</dbReference>
<proteinExistence type="predicted"/>
<keyword evidence="17" id="KW-1185">Reference proteome</keyword>
<dbReference type="PROSITE" id="PS50240">
    <property type="entry name" value="TRYPSIN_DOM"/>
    <property type="match status" value="1"/>
</dbReference>
<keyword evidence="7 13" id="KW-0378">Hydrolase</keyword>
<dbReference type="InterPro" id="IPR043504">
    <property type="entry name" value="Peptidase_S1_PA_chymotrypsin"/>
</dbReference>
<dbReference type="InterPro" id="IPR001254">
    <property type="entry name" value="Trypsin_dom"/>
</dbReference>
<dbReference type="InterPro" id="IPR018114">
    <property type="entry name" value="TRYPSIN_HIS"/>
</dbReference>
<evidence type="ECO:0000313" key="16">
    <source>
        <dbReference type="EMBL" id="GIJ53964.1"/>
    </source>
</evidence>
<evidence type="ECO:0000256" key="7">
    <source>
        <dbReference type="ARBA" id="ARBA00022801"/>
    </source>
</evidence>